<name>A0A7J7H3Y7_CAMSI</name>
<keyword evidence="3" id="KW-0805">Transcription regulation</keyword>
<reference evidence="12" key="1">
    <citation type="journal article" date="2020" name="Nat. Commun.">
        <title>Genome assembly of wild tea tree DASZ reveals pedigree and selection history of tea varieties.</title>
        <authorList>
            <person name="Zhang W."/>
            <person name="Zhang Y."/>
            <person name="Qiu H."/>
            <person name="Guo Y."/>
            <person name="Wan H."/>
            <person name="Zhang X."/>
            <person name="Scossa F."/>
            <person name="Alseekh S."/>
            <person name="Zhang Q."/>
            <person name="Wang P."/>
            <person name="Xu L."/>
            <person name="Schmidt M.H."/>
            <person name="Jia X."/>
            <person name="Li D."/>
            <person name="Zhu A."/>
            <person name="Guo F."/>
            <person name="Chen W."/>
            <person name="Ni D."/>
            <person name="Usadel B."/>
            <person name="Fernie A.R."/>
            <person name="Wen W."/>
        </authorList>
    </citation>
    <scope>NUCLEOTIDE SEQUENCE [LARGE SCALE GENOMIC DNA]</scope>
    <source>
        <strain evidence="12">cv. G240</strain>
    </source>
</reference>
<dbReference type="GO" id="GO:0003700">
    <property type="term" value="F:DNA-binding transcription factor activity"/>
    <property type="evidence" value="ECO:0007669"/>
    <property type="project" value="InterPro"/>
</dbReference>
<dbReference type="PROSITE" id="PS51032">
    <property type="entry name" value="AP2_ERF"/>
    <property type="match status" value="1"/>
</dbReference>
<dbReference type="GO" id="GO:0005634">
    <property type="term" value="C:nucleus"/>
    <property type="evidence" value="ECO:0007669"/>
    <property type="project" value="UniProtKB-SubCell"/>
</dbReference>
<feature type="domain" description="AP2/ERF" evidence="10">
    <location>
        <begin position="38"/>
        <end position="95"/>
    </location>
</feature>
<feature type="compositionally biased region" description="Basic and acidic residues" evidence="9">
    <location>
        <begin position="122"/>
        <end position="141"/>
    </location>
</feature>
<protein>
    <recommendedName>
        <fullName evidence="10">AP2/ERF domain-containing protein</fullName>
    </recommendedName>
</protein>
<evidence type="ECO:0000256" key="6">
    <source>
        <dbReference type="ARBA" id="ARBA00023163"/>
    </source>
</evidence>
<feature type="compositionally biased region" description="Polar residues" evidence="9">
    <location>
        <begin position="1"/>
        <end position="21"/>
    </location>
</feature>
<evidence type="ECO:0000256" key="4">
    <source>
        <dbReference type="ARBA" id="ARBA00023125"/>
    </source>
</evidence>
<dbReference type="GO" id="GO:0003677">
    <property type="term" value="F:DNA binding"/>
    <property type="evidence" value="ECO:0007669"/>
    <property type="project" value="UniProtKB-KW"/>
</dbReference>
<keyword evidence="7" id="KW-0539">Nucleus</keyword>
<evidence type="ECO:0000256" key="8">
    <source>
        <dbReference type="ARBA" id="ARBA00024343"/>
    </source>
</evidence>
<dbReference type="FunFam" id="3.30.730.10:FF:000001">
    <property type="entry name" value="Ethylene-responsive transcription factor 2"/>
    <property type="match status" value="1"/>
</dbReference>
<dbReference type="AlphaFoldDB" id="A0A7J7H3Y7"/>
<proteinExistence type="inferred from homology"/>
<feature type="region of interest" description="Disordered" evidence="9">
    <location>
        <begin position="1"/>
        <end position="32"/>
    </location>
</feature>
<dbReference type="SUPFAM" id="SSF54171">
    <property type="entry name" value="DNA-binding domain"/>
    <property type="match status" value="1"/>
</dbReference>
<evidence type="ECO:0000313" key="12">
    <source>
        <dbReference type="Proteomes" id="UP000593564"/>
    </source>
</evidence>
<dbReference type="GO" id="GO:0006952">
    <property type="term" value="P:defense response"/>
    <property type="evidence" value="ECO:0007669"/>
    <property type="project" value="UniProtKB-KW"/>
</dbReference>
<sequence length="202" mass="22952">MDSKPLTNEGSKTAKQPVNKTSTKEQDKSVITGKHHRTYRGVRLRTWGKWVSEIREPRKKSRIWLGTYPKAEMAARAHDVAALAIRGHSVTLNFPELAHKLPRPATTAPKDIQAAAALAASREFDEPEKMDSEDQPSQHDDDQITMSQELGICQESEDGDDDTLFDLPDLLLDSVDRSLEFSYASWFEVGFQFEEPFLWDYN</sequence>
<evidence type="ECO:0000256" key="3">
    <source>
        <dbReference type="ARBA" id="ARBA00023015"/>
    </source>
</evidence>
<gene>
    <name evidence="11" type="ORF">HYC85_013646</name>
</gene>
<evidence type="ECO:0000313" key="11">
    <source>
        <dbReference type="EMBL" id="KAF5947689.1"/>
    </source>
</evidence>
<dbReference type="CDD" id="cd00018">
    <property type="entry name" value="AP2"/>
    <property type="match status" value="1"/>
</dbReference>
<evidence type="ECO:0000256" key="5">
    <source>
        <dbReference type="ARBA" id="ARBA00023159"/>
    </source>
</evidence>
<evidence type="ECO:0000256" key="7">
    <source>
        <dbReference type="ARBA" id="ARBA00023242"/>
    </source>
</evidence>
<feature type="region of interest" description="Disordered" evidence="9">
    <location>
        <begin position="117"/>
        <end position="141"/>
    </location>
</feature>
<organism evidence="11 12">
    <name type="scientific">Camellia sinensis</name>
    <name type="common">Tea plant</name>
    <name type="synonym">Thea sinensis</name>
    <dbReference type="NCBI Taxonomy" id="4442"/>
    <lineage>
        <taxon>Eukaryota</taxon>
        <taxon>Viridiplantae</taxon>
        <taxon>Streptophyta</taxon>
        <taxon>Embryophyta</taxon>
        <taxon>Tracheophyta</taxon>
        <taxon>Spermatophyta</taxon>
        <taxon>Magnoliopsida</taxon>
        <taxon>eudicotyledons</taxon>
        <taxon>Gunneridae</taxon>
        <taxon>Pentapetalae</taxon>
        <taxon>asterids</taxon>
        <taxon>Ericales</taxon>
        <taxon>Theaceae</taxon>
        <taxon>Camellia</taxon>
    </lineage>
</organism>
<evidence type="ECO:0000259" key="10">
    <source>
        <dbReference type="PROSITE" id="PS51032"/>
    </source>
</evidence>
<dbReference type="InterPro" id="IPR001471">
    <property type="entry name" value="AP2/ERF_dom"/>
</dbReference>
<dbReference type="PANTHER" id="PTHR31985:SF311">
    <property type="entry name" value="AP2_ERF DOMAIN-CONTAINING PROTEIN"/>
    <property type="match status" value="1"/>
</dbReference>
<keyword evidence="2" id="KW-0611">Plant defense</keyword>
<evidence type="ECO:0000256" key="1">
    <source>
        <dbReference type="ARBA" id="ARBA00004123"/>
    </source>
</evidence>
<dbReference type="PRINTS" id="PR00367">
    <property type="entry name" value="ETHRSPELEMNT"/>
</dbReference>
<dbReference type="Pfam" id="PF00847">
    <property type="entry name" value="AP2"/>
    <property type="match status" value="1"/>
</dbReference>
<dbReference type="PANTHER" id="PTHR31985">
    <property type="entry name" value="ETHYLENE-RESPONSIVE TRANSCRIPTION FACTOR ERF042-RELATED"/>
    <property type="match status" value="1"/>
</dbReference>
<dbReference type="SMART" id="SM00380">
    <property type="entry name" value="AP2"/>
    <property type="match status" value="1"/>
</dbReference>
<keyword evidence="12" id="KW-1185">Reference proteome</keyword>
<comment type="similarity">
    <text evidence="8">Belongs to the AP2/ERF transcription factor family. ERF subfamily.</text>
</comment>
<evidence type="ECO:0000256" key="2">
    <source>
        <dbReference type="ARBA" id="ARBA00022821"/>
    </source>
</evidence>
<keyword evidence="6" id="KW-0804">Transcription</keyword>
<dbReference type="InterPro" id="IPR016177">
    <property type="entry name" value="DNA-bd_dom_sf"/>
</dbReference>
<dbReference type="InterPro" id="IPR036955">
    <property type="entry name" value="AP2/ERF_dom_sf"/>
</dbReference>
<evidence type="ECO:0000256" key="9">
    <source>
        <dbReference type="SAM" id="MobiDB-lite"/>
    </source>
</evidence>
<dbReference type="Proteomes" id="UP000593564">
    <property type="component" value="Unassembled WGS sequence"/>
</dbReference>
<dbReference type="EMBL" id="JACBKZ010000006">
    <property type="protein sequence ID" value="KAF5947689.1"/>
    <property type="molecule type" value="Genomic_DNA"/>
</dbReference>
<dbReference type="Gene3D" id="3.30.730.10">
    <property type="entry name" value="AP2/ERF domain"/>
    <property type="match status" value="1"/>
</dbReference>
<dbReference type="InterPro" id="IPR051032">
    <property type="entry name" value="AP2/ERF_TF_ERF_subfamily"/>
</dbReference>
<keyword evidence="4" id="KW-0238">DNA-binding</keyword>
<accession>A0A7J7H3Y7</accession>
<keyword evidence="5" id="KW-0010">Activator</keyword>
<reference evidence="11 12" key="2">
    <citation type="submission" date="2020-07" db="EMBL/GenBank/DDBJ databases">
        <title>Genome assembly of wild tea tree DASZ reveals pedigree and selection history of tea varieties.</title>
        <authorList>
            <person name="Zhang W."/>
        </authorList>
    </citation>
    <scope>NUCLEOTIDE SEQUENCE [LARGE SCALE GENOMIC DNA]</scope>
    <source>
        <strain evidence="12">cv. G240</strain>
        <tissue evidence="11">Leaf</tissue>
    </source>
</reference>
<comment type="subcellular location">
    <subcellularLocation>
        <location evidence="1">Nucleus</location>
    </subcellularLocation>
</comment>
<comment type="caution">
    <text evidence="11">The sequence shown here is derived from an EMBL/GenBank/DDBJ whole genome shotgun (WGS) entry which is preliminary data.</text>
</comment>